<dbReference type="PANTHER" id="PTHR36440:SF1">
    <property type="entry name" value="PUTATIVE (AFU_ORTHOLOGUE AFUA_8G07350)-RELATED"/>
    <property type="match status" value="1"/>
</dbReference>
<accession>A0A852VHQ8</accession>
<dbReference type="GO" id="GO:0016853">
    <property type="term" value="F:isomerase activity"/>
    <property type="evidence" value="ECO:0007669"/>
    <property type="project" value="UniProtKB-KW"/>
</dbReference>
<dbReference type="Proteomes" id="UP000564385">
    <property type="component" value="Unassembled WGS sequence"/>
</dbReference>
<feature type="domain" description="Cupin type-2" evidence="1">
    <location>
        <begin position="44"/>
        <end position="110"/>
    </location>
</feature>
<dbReference type="EMBL" id="JACCCU010000001">
    <property type="protein sequence ID" value="NYF89984.1"/>
    <property type="molecule type" value="Genomic_DNA"/>
</dbReference>
<evidence type="ECO:0000313" key="2">
    <source>
        <dbReference type="EMBL" id="NYF89984.1"/>
    </source>
</evidence>
<comment type="caution">
    <text evidence="2">The sequence shown here is derived from an EMBL/GenBank/DDBJ whole genome shotgun (WGS) entry which is preliminary data.</text>
</comment>
<dbReference type="Gene3D" id="2.60.120.10">
    <property type="entry name" value="Jelly Rolls"/>
    <property type="match status" value="1"/>
</dbReference>
<organism evidence="2 3">
    <name type="scientific">Tunturiibacter lichenicola</name>
    <dbReference type="NCBI Taxonomy" id="2051959"/>
    <lineage>
        <taxon>Bacteria</taxon>
        <taxon>Pseudomonadati</taxon>
        <taxon>Acidobacteriota</taxon>
        <taxon>Terriglobia</taxon>
        <taxon>Terriglobales</taxon>
        <taxon>Acidobacteriaceae</taxon>
        <taxon>Tunturiibacter</taxon>
    </lineage>
</organism>
<dbReference type="PANTHER" id="PTHR36440">
    <property type="entry name" value="PUTATIVE (AFU_ORTHOLOGUE AFUA_8G07350)-RELATED"/>
    <property type="match status" value="1"/>
</dbReference>
<dbReference type="Pfam" id="PF07883">
    <property type="entry name" value="Cupin_2"/>
    <property type="match status" value="1"/>
</dbReference>
<dbReference type="SUPFAM" id="SSF51182">
    <property type="entry name" value="RmlC-like cupins"/>
    <property type="match status" value="1"/>
</dbReference>
<dbReference type="InterPro" id="IPR014710">
    <property type="entry name" value="RmlC-like_jellyroll"/>
</dbReference>
<sequence>MTNTPKSAVEAQPPAVREFLVLGDKMLIKQSAESTNGRYAVMEQLLNPGDGPPPHIHTREDEVFYIASGEFDILLGDRTIRAKAGDVLDAPRNVRHTYHCVGEAPGTIIFLTYPAGIERFFAEASKIAPSDMGKLFEVAAQYGLIFEKPEPSADKQKNK</sequence>
<gene>
    <name evidence="2" type="ORF">HDF08_002051</name>
</gene>
<dbReference type="InterPro" id="IPR053146">
    <property type="entry name" value="QDO-like"/>
</dbReference>
<evidence type="ECO:0000259" key="1">
    <source>
        <dbReference type="Pfam" id="PF07883"/>
    </source>
</evidence>
<proteinExistence type="predicted"/>
<evidence type="ECO:0000313" key="3">
    <source>
        <dbReference type="Proteomes" id="UP000564385"/>
    </source>
</evidence>
<reference evidence="2 3" key="1">
    <citation type="submission" date="2020-07" db="EMBL/GenBank/DDBJ databases">
        <title>Genomic Encyclopedia of Type Strains, Phase IV (KMG-V): Genome sequencing to study the core and pangenomes of soil and plant-associated prokaryotes.</title>
        <authorList>
            <person name="Whitman W."/>
        </authorList>
    </citation>
    <scope>NUCLEOTIDE SEQUENCE [LARGE SCALE GENOMIC DNA]</scope>
    <source>
        <strain evidence="2 3">M8UP22</strain>
    </source>
</reference>
<protein>
    <submittedName>
        <fullName evidence="2">Mannose-6-phosphate isomerase-like protein (Cupin superfamily)</fullName>
    </submittedName>
</protein>
<dbReference type="AlphaFoldDB" id="A0A852VHQ8"/>
<dbReference type="InterPro" id="IPR011051">
    <property type="entry name" value="RmlC_Cupin_sf"/>
</dbReference>
<name>A0A852VHQ8_9BACT</name>
<dbReference type="InterPro" id="IPR013096">
    <property type="entry name" value="Cupin_2"/>
</dbReference>